<gene>
    <name evidence="2" type="ORF">BcDW1_7006</name>
</gene>
<dbReference type="EMBL" id="KB707953">
    <property type="protein sequence ID" value="EMR84381.1"/>
    <property type="molecule type" value="Genomic_DNA"/>
</dbReference>
<reference evidence="3" key="1">
    <citation type="journal article" date="2013" name="Genome Announc.">
        <title>Draft genome sequence of Botrytis cinerea BcDW1, inoculum for noble rot of grape berries.</title>
        <authorList>
            <person name="Blanco-Ulate B."/>
            <person name="Allen G."/>
            <person name="Powell A.L."/>
            <person name="Cantu D."/>
        </authorList>
    </citation>
    <scope>NUCLEOTIDE SEQUENCE [LARGE SCALE GENOMIC DNA]</scope>
    <source>
        <strain evidence="3">BcDW1</strain>
    </source>
</reference>
<dbReference type="GO" id="GO:0005634">
    <property type="term" value="C:nucleus"/>
    <property type="evidence" value="ECO:0007669"/>
    <property type="project" value="TreeGrafter"/>
</dbReference>
<dbReference type="GO" id="GO:0042565">
    <property type="term" value="C:RNA nuclear export complex"/>
    <property type="evidence" value="ECO:0007669"/>
    <property type="project" value="TreeGrafter"/>
</dbReference>
<dbReference type="HOGENOM" id="CLU_003712_0_0_1"/>
<dbReference type="GO" id="GO:0003723">
    <property type="term" value="F:RNA binding"/>
    <property type="evidence" value="ECO:0007669"/>
    <property type="project" value="TreeGrafter"/>
</dbReference>
<dbReference type="InterPro" id="IPR045478">
    <property type="entry name" value="Exportin-5_C"/>
</dbReference>
<dbReference type="InterPro" id="IPR045065">
    <property type="entry name" value="XPO1/5"/>
</dbReference>
<dbReference type="InterPro" id="IPR011989">
    <property type="entry name" value="ARM-like"/>
</dbReference>
<dbReference type="STRING" id="1290391.M7TLJ8"/>
<feature type="domain" description="Exportin-5 C-terminal" evidence="1">
    <location>
        <begin position="348"/>
        <end position="1240"/>
    </location>
</feature>
<dbReference type="Gene3D" id="1.25.10.10">
    <property type="entry name" value="Leucine-rich Repeat Variant"/>
    <property type="match status" value="1"/>
</dbReference>
<evidence type="ECO:0000259" key="1">
    <source>
        <dbReference type="Pfam" id="PF19273"/>
    </source>
</evidence>
<accession>M7TLJ8</accession>
<dbReference type="PANTHER" id="PTHR11223">
    <property type="entry name" value="EXPORTIN 1/5"/>
    <property type="match status" value="1"/>
</dbReference>
<dbReference type="Pfam" id="PF19273">
    <property type="entry name" value="Exportin-5"/>
    <property type="match status" value="1"/>
</dbReference>
<dbReference type="GO" id="GO:0005049">
    <property type="term" value="F:nuclear export signal receptor activity"/>
    <property type="evidence" value="ECO:0007669"/>
    <property type="project" value="InterPro"/>
</dbReference>
<dbReference type="GO" id="GO:0005737">
    <property type="term" value="C:cytoplasm"/>
    <property type="evidence" value="ECO:0007669"/>
    <property type="project" value="TreeGrafter"/>
</dbReference>
<dbReference type="OrthoDB" id="2215036at2759"/>
<evidence type="ECO:0000313" key="3">
    <source>
        <dbReference type="Proteomes" id="UP000012045"/>
    </source>
</evidence>
<name>M7TLJ8_BOTF1</name>
<dbReference type="InterPro" id="IPR016024">
    <property type="entry name" value="ARM-type_fold"/>
</dbReference>
<sequence>MNGSANGHNTTTHEVSASHANGNTALLSQIHEALKLVHAPYSSNQSRQQASSFLENIKAEDEAPYHGFTLASDKSQEPVVRHYALSLLEHAIKHKWAAYSEGQASALRQWVIQLAENLAQEDPSYLRNKTAQLWVEIAKRSWGSEWIDMDKLLVGLWELPGTVVYKEFVLFVLETLSDEVFNGEDAVTVLREGALSKACVEIFTPAIVLSEAFPNRQLGTVLRHGDEGWLVRIGGLLGQCLQLDISSPQYQSCAVKILAVYRSVVPWTVPKAISSAQCVQYMCKCLAAPSTPVQLASVQALFALYTRVHFSDEEFLELVCPMYTSEVVGLLRNLFQWSVVDANDIDDEKYLFAKKFSEMMSNLGVFIESKISAIPESCDLSNLLNLFLAIAQSQSLVVSIPIILTWTKLLRSPIIGGSSFITPLIAPLLELSSSRLIRYENMPDDCEDPEFLFLQEDIDTQPERHAFLGNYRRYCSQIIELVVRQKQSEAIYHILSQVDNSLQHLYDGCPPFSGSLPLPLSPPNFKSQLINPILVENYSKTSIAVLRVDKNFTVVEAALKGYMKWRAGHGSDPQRDVITHTARLAHPADYPQEQERTSIEDNLETWCQRLLELKFEDPIIQKRIIQLAVAFSTTALDKKVGFMLKVLEHILMTQPMEYPNASAYTEAVKELQAESAYELQRLAGKMPDQLLDVYDQLQAKVDEIISTRNLDKKRQTSYQTFLFTIIHRNSKIDPEVRLQKLQGFLTPVQASWQDTEMNHAVEGFSGFCNLLGLNRVRDFLVTRRVHEIQDWSTFQLDSEAQSIQKDMEERLKALPLRTTKSFLGCSTEKLEKEDPAYKVSCSLWRDALPIILPTLLRYLSHAHAFHNPANWNELPSEMAPIVSRILTDRFWQSGISVGSKDDFYARVTGTKSTMEGLASSIRGSIRTVRESCYSILYSMSRLDVDFYGFSELPGPLANALFADAHCLSSHQLIALLNVVRLMVDDCPVEVRSHFVPPILASCFAQMDAKCSSEWERLSHKEVVPADGDTLTEEMKEESILRQLTHTSVMMIAGFLDPARPNIGSTPAPRSAKEASTFIQNQANSYPSMRKFCLTSQAILESLLLFLTHAIRMRDTRCCGVVLRVFRSIVPEFSSGNDSSLASSIREFISTEVLKAAISSLNEPYFVELQKDLASLIASILAHYAPVTDTPKQILLSLPGIQEKAVNKCIEALTVHGVQQRTQRALILDLLKDLKGISISEQGRISKSASVVRKERSKMQEAFMRGPVEDNRKIKSEIDDLEGVAGLFDN</sequence>
<dbReference type="Proteomes" id="UP000012045">
    <property type="component" value="Unassembled WGS sequence"/>
</dbReference>
<proteinExistence type="predicted"/>
<dbReference type="PANTHER" id="PTHR11223:SF3">
    <property type="entry name" value="EXPORTIN-5"/>
    <property type="match status" value="1"/>
</dbReference>
<evidence type="ECO:0000313" key="2">
    <source>
        <dbReference type="EMBL" id="EMR84381.1"/>
    </source>
</evidence>
<dbReference type="SUPFAM" id="SSF48371">
    <property type="entry name" value="ARM repeat"/>
    <property type="match status" value="1"/>
</dbReference>
<dbReference type="GO" id="GO:0006405">
    <property type="term" value="P:RNA export from nucleus"/>
    <property type="evidence" value="ECO:0007669"/>
    <property type="project" value="TreeGrafter"/>
</dbReference>
<organism evidence="2 3">
    <name type="scientific">Botryotinia fuckeliana (strain BcDW1)</name>
    <name type="common">Noble rot fungus</name>
    <name type="synonym">Botrytis cinerea</name>
    <dbReference type="NCBI Taxonomy" id="1290391"/>
    <lineage>
        <taxon>Eukaryota</taxon>
        <taxon>Fungi</taxon>
        <taxon>Dikarya</taxon>
        <taxon>Ascomycota</taxon>
        <taxon>Pezizomycotina</taxon>
        <taxon>Leotiomycetes</taxon>
        <taxon>Helotiales</taxon>
        <taxon>Sclerotiniaceae</taxon>
        <taxon>Botrytis</taxon>
    </lineage>
</organism>
<dbReference type="GO" id="GO:0006611">
    <property type="term" value="P:protein export from nucleus"/>
    <property type="evidence" value="ECO:0007669"/>
    <property type="project" value="InterPro"/>
</dbReference>
<protein>
    <submittedName>
        <fullName evidence="2">Putative nuclear import and export protein</fullName>
    </submittedName>
</protein>